<protein>
    <submittedName>
        <fullName evidence="1">15881_t:CDS:1</fullName>
    </submittedName>
</protein>
<reference evidence="1" key="1">
    <citation type="submission" date="2021-06" db="EMBL/GenBank/DDBJ databases">
        <authorList>
            <person name="Kallberg Y."/>
            <person name="Tangrot J."/>
            <person name="Rosling A."/>
        </authorList>
    </citation>
    <scope>NUCLEOTIDE SEQUENCE</scope>
    <source>
        <strain evidence="1">MA461A</strain>
    </source>
</reference>
<keyword evidence="2" id="KW-1185">Reference proteome</keyword>
<sequence>MLLSCTFPLSIVDNNEFRQFCSLLDSRFKLPDSDIVRNIFINTYNRTEMLIQKKIIETAKFLAITLDIWTHSYFESQLYKSKLTYENIISITTNNIDNVVKESLPQMQIEIISCFADILQFSVESALSFANDIINKSKNLIEILSNNTNRQKLRDIYAENEKLKENMFSDNEFDICRELDIILNLFYELTEMLKGSKYPALSFVTPAIENLRQRLNIYQSKNDVIQQIINNILDILTKNFGVSSILGLYGFFFDPHFKKILYIDRVLRCQILDKLREQFTELVKPVTPNNLDKDSKMLTFFQIYFQENVQTEFDKYLDLSQLPITKENNPLAWWHENKHLFPTMAKLARKYLAILAFSAPNGGLFSSIKNHSLDLDIDLINQIIFLKYNLL</sequence>
<dbReference type="Proteomes" id="UP000789920">
    <property type="component" value="Unassembled WGS sequence"/>
</dbReference>
<dbReference type="EMBL" id="CAJVQC010001219">
    <property type="protein sequence ID" value="CAG8490147.1"/>
    <property type="molecule type" value="Genomic_DNA"/>
</dbReference>
<comment type="caution">
    <text evidence="1">The sequence shown here is derived from an EMBL/GenBank/DDBJ whole genome shotgun (WGS) entry which is preliminary data.</text>
</comment>
<evidence type="ECO:0000313" key="1">
    <source>
        <dbReference type="EMBL" id="CAG8490147.1"/>
    </source>
</evidence>
<proteinExistence type="predicted"/>
<name>A0ACA9KS15_9GLOM</name>
<gene>
    <name evidence="1" type="ORF">RPERSI_LOCUS1354</name>
</gene>
<accession>A0ACA9KS15</accession>
<organism evidence="1 2">
    <name type="scientific">Racocetra persica</name>
    <dbReference type="NCBI Taxonomy" id="160502"/>
    <lineage>
        <taxon>Eukaryota</taxon>
        <taxon>Fungi</taxon>
        <taxon>Fungi incertae sedis</taxon>
        <taxon>Mucoromycota</taxon>
        <taxon>Glomeromycotina</taxon>
        <taxon>Glomeromycetes</taxon>
        <taxon>Diversisporales</taxon>
        <taxon>Gigasporaceae</taxon>
        <taxon>Racocetra</taxon>
    </lineage>
</organism>
<evidence type="ECO:0000313" key="2">
    <source>
        <dbReference type="Proteomes" id="UP000789920"/>
    </source>
</evidence>